<proteinExistence type="predicted"/>
<protein>
    <submittedName>
        <fullName evidence="1">Uncharacterized protein</fullName>
    </submittedName>
</protein>
<dbReference type="AlphaFoldDB" id="A0A6I2RJ71"/>
<sequence>MLMQELGRMIKEDPNLCAMTMVDKRKYIISKWNASHSEPIDEDAVALFLCDENRGNLTDEQRAFAKERCAEFEFCNQITVYRLFQCGEMMRQHLVSGPAEYFRIFLPQCAVPCGRGIPLCSGL</sequence>
<gene>
    <name evidence="1" type="ORF">GKE90_14070</name>
</gene>
<accession>A0A6I2RJ71</accession>
<dbReference type="RefSeq" id="WP_138308000.1">
    <property type="nucleotide sequence ID" value="NZ_CP084007.1"/>
</dbReference>
<name>A0A6I2RJ71_FLAPL</name>
<comment type="caution">
    <text evidence="1">The sequence shown here is derived from an EMBL/GenBank/DDBJ whole genome shotgun (WGS) entry which is preliminary data.</text>
</comment>
<dbReference type="EMBL" id="WKPO01000021">
    <property type="protein sequence ID" value="MSB49808.1"/>
    <property type="molecule type" value="Genomic_DNA"/>
</dbReference>
<reference evidence="1 2" key="1">
    <citation type="journal article" date="2019" name="Nat. Med.">
        <title>A library of human gut bacterial isolates paired with longitudinal multiomics data enables mechanistic microbiome research.</title>
        <authorList>
            <person name="Poyet M."/>
            <person name="Groussin M."/>
            <person name="Gibbons S.M."/>
            <person name="Avila-Pacheco J."/>
            <person name="Jiang X."/>
            <person name="Kearney S.M."/>
            <person name="Perrotta A.R."/>
            <person name="Berdy B."/>
            <person name="Zhao S."/>
            <person name="Lieberman T.D."/>
            <person name="Swanson P.K."/>
            <person name="Smith M."/>
            <person name="Roesemann S."/>
            <person name="Alexander J.E."/>
            <person name="Rich S.A."/>
            <person name="Livny J."/>
            <person name="Vlamakis H."/>
            <person name="Clish C."/>
            <person name="Bullock K."/>
            <person name="Deik A."/>
            <person name="Scott J."/>
            <person name="Pierce K.A."/>
            <person name="Xavier R.J."/>
            <person name="Alm E.J."/>
        </authorList>
    </citation>
    <scope>NUCLEOTIDE SEQUENCE [LARGE SCALE GENOMIC DNA]</scope>
    <source>
        <strain evidence="1 2">BIOML-A5</strain>
    </source>
</reference>
<dbReference type="Proteomes" id="UP000429811">
    <property type="component" value="Unassembled WGS sequence"/>
</dbReference>
<evidence type="ECO:0000313" key="2">
    <source>
        <dbReference type="Proteomes" id="UP000429811"/>
    </source>
</evidence>
<organism evidence="1 2">
    <name type="scientific">Flavonifractor plautii</name>
    <name type="common">Fusobacterium plautii</name>
    <dbReference type="NCBI Taxonomy" id="292800"/>
    <lineage>
        <taxon>Bacteria</taxon>
        <taxon>Bacillati</taxon>
        <taxon>Bacillota</taxon>
        <taxon>Clostridia</taxon>
        <taxon>Eubacteriales</taxon>
        <taxon>Oscillospiraceae</taxon>
        <taxon>Flavonifractor</taxon>
    </lineage>
</organism>
<evidence type="ECO:0000313" key="1">
    <source>
        <dbReference type="EMBL" id="MSB49808.1"/>
    </source>
</evidence>